<dbReference type="Gene3D" id="3.30.450.20">
    <property type="entry name" value="PAS domain"/>
    <property type="match status" value="1"/>
</dbReference>
<feature type="transmembrane region" description="Helical" evidence="12">
    <location>
        <begin position="331"/>
        <end position="358"/>
    </location>
</feature>
<evidence type="ECO:0000313" key="15">
    <source>
        <dbReference type="EMBL" id="OKH18687.1"/>
    </source>
</evidence>
<evidence type="ECO:0000259" key="14">
    <source>
        <dbReference type="PROSITE" id="PS50885"/>
    </source>
</evidence>
<dbReference type="Gene3D" id="1.10.287.950">
    <property type="entry name" value="Methyl-accepting chemotaxis protein"/>
    <property type="match status" value="1"/>
</dbReference>
<keyword evidence="10" id="KW-0175">Coiled coil</keyword>
<evidence type="ECO:0000256" key="8">
    <source>
        <dbReference type="ARBA" id="ARBA00029447"/>
    </source>
</evidence>
<dbReference type="RefSeq" id="WP_073601594.1">
    <property type="nucleotide sequence ID" value="NZ_MRCB01000047.1"/>
</dbReference>
<dbReference type="InterPro" id="IPR003660">
    <property type="entry name" value="HAMP_dom"/>
</dbReference>
<dbReference type="SMART" id="SM00304">
    <property type="entry name" value="HAMP"/>
    <property type="match status" value="2"/>
</dbReference>
<evidence type="ECO:0000256" key="7">
    <source>
        <dbReference type="ARBA" id="ARBA00023224"/>
    </source>
</evidence>
<dbReference type="GO" id="GO:0006935">
    <property type="term" value="P:chemotaxis"/>
    <property type="evidence" value="ECO:0007669"/>
    <property type="project" value="UniProtKB-KW"/>
</dbReference>
<evidence type="ECO:0000256" key="12">
    <source>
        <dbReference type="SAM" id="Phobius"/>
    </source>
</evidence>
<evidence type="ECO:0000256" key="3">
    <source>
        <dbReference type="ARBA" id="ARBA00022500"/>
    </source>
</evidence>
<feature type="domain" description="HAMP" evidence="14">
    <location>
        <begin position="435"/>
        <end position="486"/>
    </location>
</feature>
<evidence type="ECO:0000256" key="6">
    <source>
        <dbReference type="ARBA" id="ARBA00023136"/>
    </source>
</evidence>
<dbReference type="GO" id="GO:0007165">
    <property type="term" value="P:signal transduction"/>
    <property type="evidence" value="ECO:0007669"/>
    <property type="project" value="UniProtKB-KW"/>
</dbReference>
<keyword evidence="16" id="KW-1185">Reference proteome</keyword>
<dbReference type="Gene3D" id="6.10.340.10">
    <property type="match status" value="1"/>
</dbReference>
<dbReference type="EMBL" id="MRCB01000047">
    <property type="protein sequence ID" value="OKH18687.1"/>
    <property type="molecule type" value="Genomic_DNA"/>
</dbReference>
<dbReference type="SUPFAM" id="SSF58104">
    <property type="entry name" value="Methyl-accepting chemotaxis protein (MCP) signaling domain"/>
    <property type="match status" value="1"/>
</dbReference>
<evidence type="ECO:0000313" key="16">
    <source>
        <dbReference type="Proteomes" id="UP000186868"/>
    </source>
</evidence>
<comment type="similarity">
    <text evidence="8">Belongs to the methyl-accepting chemotaxis (MCP) protein family.</text>
</comment>
<accession>A0A1U7H7R7</accession>
<comment type="caution">
    <text evidence="15">The sequence shown here is derived from an EMBL/GenBank/DDBJ whole genome shotgun (WGS) entry which is preliminary data.</text>
</comment>
<evidence type="ECO:0000256" key="11">
    <source>
        <dbReference type="SAM" id="MobiDB-lite"/>
    </source>
</evidence>
<organism evidence="15 16">
    <name type="scientific">Hydrococcus rivularis NIES-593</name>
    <dbReference type="NCBI Taxonomy" id="1921803"/>
    <lineage>
        <taxon>Bacteria</taxon>
        <taxon>Bacillati</taxon>
        <taxon>Cyanobacteriota</taxon>
        <taxon>Cyanophyceae</taxon>
        <taxon>Pleurocapsales</taxon>
        <taxon>Hydrococcaceae</taxon>
        <taxon>Hydrococcus</taxon>
    </lineage>
</organism>
<dbReference type="PROSITE" id="PS50885">
    <property type="entry name" value="HAMP"/>
    <property type="match status" value="2"/>
</dbReference>
<dbReference type="OrthoDB" id="567929at2"/>
<sequence>MTTTPPNLPRQIAGNLTQLLSSWQLGSNSIGARLFLYVLGSAAIGLAALSYSFYQTLIRGAQAEIQNSLSTQVKSVEAQLAPVEQQVRSLSGAANVLHRQGIETPSAYEQLAFSALRQGSKLLTGIGLGQTPRAIVPDRQWFFPFYYFDKKVAGQKGKRLPAPNGDVIYSELFADDNYPNQDYYATPVASGKASWFEPYGSYGALIATYAAPIFDRQQKIIGVVNADVDFVDVTQQIANTKVTRNAGYFTILSAQGRIVAYPPAPPVPPKNLQPGPSAETVPELKPVWSSVRQRLASQTSGLLAIEGKYWAYQKIPSTGWVMLAAFPQEAIVAPAILTSIGAALIVATLLGIVVLLFVRNLNRRLQPILDECNKLATDAQTQAKLQGQDEIGRLSASFFNLLAQLEANQAQIRQEASLRVQIQERQRQALEAESQVLQEDVGQLLEVVAAVEEGDLTVQAPVSDRVTGLVADTFNRLVEQLARIMAVVSSTAQQVTQSAETLEQFAVQTVSQVRLQTRSVEAVQALLQNIRNLTRDNAKQTQIANQSVQQAQEALVRGQGQMTQLSAGIDTLDRGTVQIVRRMQTLSDFVQLAVLFAKDQKRIASMTRVLALNAALLSTRATEQQDPDQFASIAREFEAVAAQVNDLAVQTSQSLIVLQQRTEQIQTVVSGLNQDAEEIDRIVKDFATGVEQSRQVFDEIRTATMQVARVGQQVTQSSQAIADAARDTLKSIREIAALASDTERQASITREQSEAMGQLARNLDELVRFFRIAPEQMQAGSAAKILGSANDSGSGSNGTQPDPINNENKKVTSSKKRKS</sequence>
<keyword evidence="7 9" id="KW-0807">Transducer</keyword>
<feature type="transmembrane region" description="Helical" evidence="12">
    <location>
        <begin position="34"/>
        <end position="54"/>
    </location>
</feature>
<dbReference type="InterPro" id="IPR029151">
    <property type="entry name" value="Sensor-like_sf"/>
</dbReference>
<dbReference type="PANTHER" id="PTHR32089:SF112">
    <property type="entry name" value="LYSOZYME-LIKE PROTEIN-RELATED"/>
    <property type="match status" value="1"/>
</dbReference>
<reference evidence="15 16" key="1">
    <citation type="submission" date="2016-11" db="EMBL/GenBank/DDBJ databases">
        <title>Draft Genome Sequences of Nine Cyanobacterial Strains from Diverse Habitats.</title>
        <authorList>
            <person name="Zhu T."/>
            <person name="Hou S."/>
            <person name="Lu X."/>
            <person name="Hess W.R."/>
        </authorList>
    </citation>
    <scope>NUCLEOTIDE SEQUENCE [LARGE SCALE GENOMIC DNA]</scope>
    <source>
        <strain evidence="15 16">NIES-593</strain>
    </source>
</reference>
<dbReference type="PROSITE" id="PS50111">
    <property type="entry name" value="CHEMOTAXIS_TRANSDUC_2"/>
    <property type="match status" value="1"/>
</dbReference>
<comment type="subcellular location">
    <subcellularLocation>
        <location evidence="1">Cell membrane</location>
        <topology evidence="1">Multi-pass membrane protein</topology>
    </subcellularLocation>
</comment>
<dbReference type="SUPFAM" id="SSF103190">
    <property type="entry name" value="Sensory domain-like"/>
    <property type="match status" value="1"/>
</dbReference>
<evidence type="ECO:0000256" key="1">
    <source>
        <dbReference type="ARBA" id="ARBA00004651"/>
    </source>
</evidence>
<feature type="domain" description="Methyl-accepting transducer" evidence="13">
    <location>
        <begin position="491"/>
        <end position="736"/>
    </location>
</feature>
<evidence type="ECO:0000256" key="2">
    <source>
        <dbReference type="ARBA" id="ARBA00022475"/>
    </source>
</evidence>
<keyword evidence="5 12" id="KW-1133">Transmembrane helix</keyword>
<proteinExistence type="inferred from homology"/>
<gene>
    <name evidence="15" type="ORF">NIES593_21780</name>
</gene>
<feature type="domain" description="HAMP" evidence="14">
    <location>
        <begin position="359"/>
        <end position="410"/>
    </location>
</feature>
<keyword evidence="6 12" id="KW-0472">Membrane</keyword>
<dbReference type="STRING" id="1921803.NIES593_21780"/>
<evidence type="ECO:0008006" key="17">
    <source>
        <dbReference type="Google" id="ProtNLM"/>
    </source>
</evidence>
<evidence type="ECO:0000256" key="5">
    <source>
        <dbReference type="ARBA" id="ARBA00022989"/>
    </source>
</evidence>
<feature type="coiled-coil region" evidence="10">
    <location>
        <begin position="413"/>
        <end position="447"/>
    </location>
</feature>
<evidence type="ECO:0000256" key="4">
    <source>
        <dbReference type="ARBA" id="ARBA00022692"/>
    </source>
</evidence>
<evidence type="ECO:0000259" key="13">
    <source>
        <dbReference type="PROSITE" id="PS50111"/>
    </source>
</evidence>
<dbReference type="GO" id="GO:0005886">
    <property type="term" value="C:plasma membrane"/>
    <property type="evidence" value="ECO:0007669"/>
    <property type="project" value="UniProtKB-SubCell"/>
</dbReference>
<dbReference type="AlphaFoldDB" id="A0A1U7H7R7"/>
<keyword evidence="4 12" id="KW-0812">Transmembrane</keyword>
<dbReference type="PANTHER" id="PTHR32089">
    <property type="entry name" value="METHYL-ACCEPTING CHEMOTAXIS PROTEIN MCPB"/>
    <property type="match status" value="1"/>
</dbReference>
<dbReference type="Pfam" id="PF02743">
    <property type="entry name" value="dCache_1"/>
    <property type="match status" value="1"/>
</dbReference>
<dbReference type="Proteomes" id="UP000186868">
    <property type="component" value="Unassembled WGS sequence"/>
</dbReference>
<name>A0A1U7H7R7_9CYAN</name>
<evidence type="ECO:0000256" key="9">
    <source>
        <dbReference type="PROSITE-ProRule" id="PRU00284"/>
    </source>
</evidence>
<keyword evidence="2" id="KW-1003">Cell membrane</keyword>
<evidence type="ECO:0000256" key="10">
    <source>
        <dbReference type="SAM" id="Coils"/>
    </source>
</evidence>
<feature type="compositionally biased region" description="Low complexity" evidence="11">
    <location>
        <begin position="787"/>
        <end position="798"/>
    </location>
</feature>
<dbReference type="InterPro" id="IPR004089">
    <property type="entry name" value="MCPsignal_dom"/>
</dbReference>
<dbReference type="CDD" id="cd18774">
    <property type="entry name" value="PDC2_HK_sensor"/>
    <property type="match status" value="1"/>
</dbReference>
<dbReference type="InterPro" id="IPR033479">
    <property type="entry name" value="dCache_1"/>
</dbReference>
<keyword evidence="3" id="KW-0145">Chemotaxis</keyword>
<dbReference type="CDD" id="cd12913">
    <property type="entry name" value="PDC1_MCP_like"/>
    <property type="match status" value="1"/>
</dbReference>
<feature type="region of interest" description="Disordered" evidence="11">
    <location>
        <begin position="783"/>
        <end position="819"/>
    </location>
</feature>
<protein>
    <recommendedName>
        <fullName evidence="17">Chemotaxis protein</fullName>
    </recommendedName>
</protein>